<accession>A0ABT0H7G5</accession>
<dbReference type="Proteomes" id="UP001203687">
    <property type="component" value="Unassembled WGS sequence"/>
</dbReference>
<evidence type="ECO:0000313" key="2">
    <source>
        <dbReference type="EMBL" id="MCK8480132.1"/>
    </source>
</evidence>
<dbReference type="CDD" id="cd02440">
    <property type="entry name" value="AdoMet_MTases"/>
    <property type="match status" value="1"/>
</dbReference>
<dbReference type="Pfam" id="PF13649">
    <property type="entry name" value="Methyltransf_25"/>
    <property type="match status" value="1"/>
</dbReference>
<evidence type="ECO:0000259" key="1">
    <source>
        <dbReference type="Pfam" id="PF13649"/>
    </source>
</evidence>
<dbReference type="EMBL" id="JALPQF010000004">
    <property type="protein sequence ID" value="MCK8480132.1"/>
    <property type="molecule type" value="Genomic_DNA"/>
</dbReference>
<keyword evidence="2" id="KW-0808">Transferase</keyword>
<dbReference type="PANTHER" id="PTHR43464">
    <property type="entry name" value="METHYLTRANSFERASE"/>
    <property type="match status" value="1"/>
</dbReference>
<keyword evidence="3" id="KW-1185">Reference proteome</keyword>
<dbReference type="InterPro" id="IPR029063">
    <property type="entry name" value="SAM-dependent_MTases_sf"/>
</dbReference>
<dbReference type="RefSeq" id="WP_248412319.1">
    <property type="nucleotide sequence ID" value="NZ_JALPQF010000004.1"/>
</dbReference>
<protein>
    <submittedName>
        <fullName evidence="2">Class I SAM-dependent methyltransferase</fullName>
    </submittedName>
</protein>
<name>A0ABT0H7G5_9FLAO</name>
<dbReference type="SUPFAM" id="SSF53335">
    <property type="entry name" value="S-adenosyl-L-methionine-dependent methyltransferases"/>
    <property type="match status" value="1"/>
</dbReference>
<organism evidence="2 3">
    <name type="scientific">Psychroserpens algicola</name>
    <dbReference type="NCBI Taxonomy" id="1719034"/>
    <lineage>
        <taxon>Bacteria</taxon>
        <taxon>Pseudomonadati</taxon>
        <taxon>Bacteroidota</taxon>
        <taxon>Flavobacteriia</taxon>
        <taxon>Flavobacteriales</taxon>
        <taxon>Flavobacteriaceae</taxon>
        <taxon>Psychroserpens</taxon>
    </lineage>
</organism>
<dbReference type="GO" id="GO:0016853">
    <property type="term" value="F:isomerase activity"/>
    <property type="evidence" value="ECO:0007669"/>
    <property type="project" value="UniProtKB-KW"/>
</dbReference>
<dbReference type="GO" id="GO:0008168">
    <property type="term" value="F:methyltransferase activity"/>
    <property type="evidence" value="ECO:0007669"/>
    <property type="project" value="UniProtKB-KW"/>
</dbReference>
<proteinExistence type="predicted"/>
<dbReference type="Gene3D" id="3.40.50.150">
    <property type="entry name" value="Vaccinia Virus protein VP39"/>
    <property type="match status" value="1"/>
</dbReference>
<gene>
    <name evidence="2" type="ORF">MUY34_05825</name>
</gene>
<dbReference type="GO" id="GO:0032259">
    <property type="term" value="P:methylation"/>
    <property type="evidence" value="ECO:0007669"/>
    <property type="project" value="UniProtKB-KW"/>
</dbReference>
<feature type="domain" description="Methyltransferase" evidence="1">
    <location>
        <begin position="46"/>
        <end position="135"/>
    </location>
</feature>
<sequence>MSKFSLSQLILGNPFVYWSYQKLVGGDRARRLFIKNQVRPQVGQKILDIGCGPGNILDYLPEMDYYGFDVDPEYIEAAKKNYGDRGTFICANASEFKVSEPHSFDVVIATGVIHHLNDSETKRLFEIAAEALKPNARLVTFDGCYIKGQHIISKYMLKFDRGKFVRTQESYEALAGHSFSKIDSTIDESYFRIPYTSIFMECQNA</sequence>
<evidence type="ECO:0000313" key="3">
    <source>
        <dbReference type="Proteomes" id="UP001203687"/>
    </source>
</evidence>
<keyword evidence="2" id="KW-0489">Methyltransferase</keyword>
<reference evidence="2" key="1">
    <citation type="submission" date="2022-04" db="EMBL/GenBank/DDBJ databases">
        <authorList>
            <person name="Ren T."/>
        </authorList>
    </citation>
    <scope>NUCLEOTIDE SEQUENCE</scope>
    <source>
        <strain evidence="2">F63249</strain>
    </source>
</reference>
<comment type="caution">
    <text evidence="2">The sequence shown here is derived from an EMBL/GenBank/DDBJ whole genome shotgun (WGS) entry which is preliminary data.</text>
</comment>
<keyword evidence="2" id="KW-0413">Isomerase</keyword>
<dbReference type="InterPro" id="IPR041698">
    <property type="entry name" value="Methyltransf_25"/>
</dbReference>